<evidence type="ECO:0000313" key="10">
    <source>
        <dbReference type="Proteomes" id="UP000182915"/>
    </source>
</evidence>
<dbReference type="Gene3D" id="3.30.420.40">
    <property type="match status" value="2"/>
</dbReference>
<evidence type="ECO:0000313" key="9">
    <source>
        <dbReference type="EMBL" id="SEH59493.1"/>
    </source>
</evidence>
<gene>
    <name evidence="9" type="ORF">SAMN04489835_1823</name>
</gene>
<evidence type="ECO:0000256" key="1">
    <source>
        <dbReference type="ARBA" id="ARBA00007381"/>
    </source>
</evidence>
<proteinExistence type="inferred from homology"/>
<feature type="region of interest" description="Disordered" evidence="7">
    <location>
        <begin position="347"/>
        <end position="382"/>
    </location>
</feature>
<evidence type="ECO:0000256" key="5">
    <source>
        <dbReference type="ARBA" id="ARBA00023186"/>
    </source>
</evidence>
<keyword evidence="8" id="KW-1133">Transmembrane helix</keyword>
<feature type="transmembrane region" description="Helical" evidence="8">
    <location>
        <begin position="397"/>
        <end position="419"/>
    </location>
</feature>
<dbReference type="Pfam" id="PF00012">
    <property type="entry name" value="HSP70"/>
    <property type="match status" value="1"/>
</dbReference>
<dbReference type="GO" id="GO:0005524">
    <property type="term" value="F:ATP binding"/>
    <property type="evidence" value="ECO:0007669"/>
    <property type="project" value="UniProtKB-KW"/>
</dbReference>
<dbReference type="RefSeq" id="WP_083406854.1">
    <property type="nucleotide sequence ID" value="NZ_LT629971.1"/>
</dbReference>
<feature type="compositionally biased region" description="Basic residues" evidence="7">
    <location>
        <begin position="363"/>
        <end position="374"/>
    </location>
</feature>
<protein>
    <submittedName>
        <fullName evidence="9">Hsp70 protein</fullName>
    </submittedName>
</protein>
<dbReference type="EMBL" id="LT629971">
    <property type="protein sequence ID" value="SEH59493.1"/>
    <property type="molecule type" value="Genomic_DNA"/>
</dbReference>
<keyword evidence="2 6" id="KW-0547">Nucleotide-binding</keyword>
<dbReference type="Proteomes" id="UP000182915">
    <property type="component" value="Chromosome I"/>
</dbReference>
<name>A0A1H6JBM0_MYCRU</name>
<dbReference type="Gene3D" id="3.90.640.10">
    <property type="entry name" value="Actin, Chain A, domain 4"/>
    <property type="match status" value="1"/>
</dbReference>
<keyword evidence="10" id="KW-1185">Reference proteome</keyword>
<dbReference type="SUPFAM" id="SSF53067">
    <property type="entry name" value="Actin-like ATPase domain"/>
    <property type="match status" value="2"/>
</dbReference>
<evidence type="ECO:0000256" key="3">
    <source>
        <dbReference type="ARBA" id="ARBA00022840"/>
    </source>
</evidence>
<evidence type="ECO:0000256" key="4">
    <source>
        <dbReference type="ARBA" id="ARBA00023016"/>
    </source>
</evidence>
<organism evidence="9 10">
    <name type="scientific">Mycolicibacterium rutilum</name>
    <name type="common">Mycobacterium rutilum</name>
    <dbReference type="NCBI Taxonomy" id="370526"/>
    <lineage>
        <taxon>Bacteria</taxon>
        <taxon>Bacillati</taxon>
        <taxon>Actinomycetota</taxon>
        <taxon>Actinomycetes</taxon>
        <taxon>Mycobacteriales</taxon>
        <taxon>Mycobacteriaceae</taxon>
        <taxon>Mycolicibacterium</taxon>
    </lineage>
</organism>
<dbReference type="InterPro" id="IPR043129">
    <property type="entry name" value="ATPase_NBD"/>
</dbReference>
<dbReference type="PROSITE" id="PS01036">
    <property type="entry name" value="HSP70_3"/>
    <property type="match status" value="1"/>
</dbReference>
<reference evidence="10" key="1">
    <citation type="submission" date="2016-10" db="EMBL/GenBank/DDBJ databases">
        <authorList>
            <person name="Varghese N."/>
            <person name="Submissions S."/>
        </authorList>
    </citation>
    <scope>NUCLEOTIDE SEQUENCE [LARGE SCALE GENOMIC DNA]</scope>
    <source>
        <strain evidence="10">DSM 45405</strain>
    </source>
</reference>
<dbReference type="AlphaFoldDB" id="A0A1H6JBM0"/>
<dbReference type="PANTHER" id="PTHR19375">
    <property type="entry name" value="HEAT SHOCK PROTEIN 70KDA"/>
    <property type="match status" value="1"/>
</dbReference>
<evidence type="ECO:0000256" key="6">
    <source>
        <dbReference type="RuleBase" id="RU003322"/>
    </source>
</evidence>
<evidence type="ECO:0000256" key="8">
    <source>
        <dbReference type="SAM" id="Phobius"/>
    </source>
</evidence>
<dbReference type="InterPro" id="IPR018181">
    <property type="entry name" value="Heat_shock_70_CS"/>
</dbReference>
<keyword evidence="3 6" id="KW-0067">ATP-binding</keyword>
<evidence type="ECO:0000256" key="2">
    <source>
        <dbReference type="ARBA" id="ARBA00022741"/>
    </source>
</evidence>
<sequence length="539" mass="57108">MDFGTSYTAVAFRDSQGAIRDVPLSSAGTLMPSAVLCNAGRMLTAGDDAVLAGHADPSALDPAPKRRMDQVEVNLAGLFLPMTDLVAAALSVALAKAAAFTGEQPGEVVLTYPNHWHQALIQRLATAGEVAGIDQHRMRLVDEATAAAAYHTDATARLVVVDIGAGICSVSVLDRQQDGTFTVIAADGFDGLGGLDFEARIKAWALQQLETTNPALAAEAANRADLAGQLRLADTIRTAKELLSTEQTAAVVVTGATGTETLHLSRAQFETLIAADVDRAVRLTESLLFHANTLRQHTEPVAIHLTGGSSRIPLIQARFAKIGPVEVLDPKAVVTHGALLAAPTPEQQRYNKVPEQPPAPVRSRWKRHQQRKAASRAALGGGATRRRKLITTTTRKWLAGIALLAIVASGVGVAAVMIFGSITAPKQLPQASSPRTTFAPPTPKVPTPVEFTVNVIVTEQQCPPEAPACTYKYTIEPKYIGLHPLPETPFTVFYEVVGGVAPQKGEFTVHKDQAKILKDVVLEGSPAAQLRANVLQVAG</sequence>
<accession>A0A1H6JBM0</accession>
<dbReference type="OrthoDB" id="4218022at2"/>
<keyword evidence="8" id="KW-0472">Membrane</keyword>
<evidence type="ECO:0000256" key="7">
    <source>
        <dbReference type="SAM" id="MobiDB-lite"/>
    </source>
</evidence>
<dbReference type="STRING" id="370526.SAMN04489835_1823"/>
<dbReference type="InterPro" id="IPR013126">
    <property type="entry name" value="Hsp_70_fam"/>
</dbReference>
<keyword evidence="4" id="KW-0346">Stress response</keyword>
<keyword evidence="5" id="KW-0143">Chaperone</keyword>
<dbReference type="GO" id="GO:0140662">
    <property type="term" value="F:ATP-dependent protein folding chaperone"/>
    <property type="evidence" value="ECO:0007669"/>
    <property type="project" value="InterPro"/>
</dbReference>
<comment type="similarity">
    <text evidence="1 6">Belongs to the heat shock protein 70 family.</text>
</comment>
<keyword evidence="8" id="KW-0812">Transmembrane</keyword>